<proteinExistence type="predicted"/>
<evidence type="ECO:0000313" key="1">
    <source>
        <dbReference type="EMBL" id="OHA91201.1"/>
    </source>
</evidence>
<sequence>MRTYLSTLHKRSPAHKKRFAMLTSGGFTLLIFAVWAMVTFPPSGLADPTAQMSGGNVAKVNDANPFGSLMRGLEASFENLKESFGELKNNTLNIYDRPR</sequence>
<gene>
    <name evidence="1" type="ORF">A2758_01875</name>
</gene>
<comment type="caution">
    <text evidence="1">The sequence shown here is derived from an EMBL/GenBank/DDBJ whole genome shotgun (WGS) entry which is preliminary data.</text>
</comment>
<name>A0A1G2T3N9_9BACT</name>
<dbReference type="AlphaFoldDB" id="A0A1G2T3N9"/>
<protein>
    <submittedName>
        <fullName evidence="1">Uncharacterized protein</fullName>
    </submittedName>
</protein>
<dbReference type="EMBL" id="MHVJ01000013">
    <property type="protein sequence ID" value="OHA91201.1"/>
    <property type="molecule type" value="Genomic_DNA"/>
</dbReference>
<reference evidence="1 2" key="1">
    <citation type="journal article" date="2016" name="Nat. Commun.">
        <title>Thousands of microbial genomes shed light on interconnected biogeochemical processes in an aquifer system.</title>
        <authorList>
            <person name="Anantharaman K."/>
            <person name="Brown C.T."/>
            <person name="Hug L.A."/>
            <person name="Sharon I."/>
            <person name="Castelle C.J."/>
            <person name="Probst A.J."/>
            <person name="Thomas B.C."/>
            <person name="Singh A."/>
            <person name="Wilkins M.J."/>
            <person name="Karaoz U."/>
            <person name="Brodie E.L."/>
            <person name="Williams K.H."/>
            <person name="Hubbard S.S."/>
            <person name="Banfield J.F."/>
        </authorList>
    </citation>
    <scope>NUCLEOTIDE SEQUENCE [LARGE SCALE GENOMIC DNA]</scope>
</reference>
<dbReference type="Proteomes" id="UP000178612">
    <property type="component" value="Unassembled WGS sequence"/>
</dbReference>
<evidence type="ECO:0000313" key="2">
    <source>
        <dbReference type="Proteomes" id="UP000178612"/>
    </source>
</evidence>
<organism evidence="1 2">
    <name type="scientific">Candidatus Zambryskibacteria bacterium RIFCSPHIGHO2_01_FULL_49_18</name>
    <dbReference type="NCBI Taxonomy" id="1802740"/>
    <lineage>
        <taxon>Bacteria</taxon>
        <taxon>Candidatus Zambryskiibacteriota</taxon>
    </lineage>
</organism>
<accession>A0A1G2T3N9</accession>